<dbReference type="Pfam" id="PF00356">
    <property type="entry name" value="LacI"/>
    <property type="match status" value="1"/>
</dbReference>
<dbReference type="InterPro" id="IPR000843">
    <property type="entry name" value="HTH_LacI"/>
</dbReference>
<dbReference type="EMBL" id="CADCTC010000279">
    <property type="protein sequence ID" value="CAA9297951.1"/>
    <property type="molecule type" value="Genomic_DNA"/>
</dbReference>
<sequence length="350" mass="36912">MKEVSRAAGVSISTVSHVLNGTRHVSPELRQRVQVAITQLDYRHNGLARSLRTRQSYAIGLIIPDVANPYYPQIARGVQDAAAAAGYWVFLCNSDRHPQAEVRLLENLEGRRVDGIILDPSGPDPALLAALRRSAAPVVLVGSRIDEPDLDVVTVAPNGGYEAVRHLIARGHRRVALIAGPPVSGGALPALPAKAGGYRQALDEAGIPPDLTLIAEADYTREGGAAAMQRLLALPNPPTAVFAGNDLMAIGALAAARRAGLRVPEDLAVVGYDDIPEAAVTTPALTTVAVPKYEMGRAAADVLLDRLRSRSPHASTASTLDGDSGTSGRPGTPSPHHIVLPHRLIIREST</sequence>
<dbReference type="PANTHER" id="PTHR30146">
    <property type="entry name" value="LACI-RELATED TRANSCRIPTIONAL REPRESSOR"/>
    <property type="match status" value="1"/>
</dbReference>
<evidence type="ECO:0000256" key="3">
    <source>
        <dbReference type="ARBA" id="ARBA00023163"/>
    </source>
</evidence>
<keyword evidence="2" id="KW-0238">DNA-binding</keyword>
<dbReference type="SUPFAM" id="SSF53822">
    <property type="entry name" value="Periplasmic binding protein-like I"/>
    <property type="match status" value="1"/>
</dbReference>
<reference evidence="6" key="1">
    <citation type="submission" date="2020-02" db="EMBL/GenBank/DDBJ databases">
        <authorList>
            <person name="Meier V. D."/>
        </authorList>
    </citation>
    <scope>NUCLEOTIDE SEQUENCE</scope>
    <source>
        <strain evidence="6">AVDCRST_MAG77</strain>
    </source>
</reference>
<dbReference type="InterPro" id="IPR028082">
    <property type="entry name" value="Peripla_BP_I"/>
</dbReference>
<dbReference type="InterPro" id="IPR001761">
    <property type="entry name" value="Peripla_BP/Lac1_sug-bd_dom"/>
</dbReference>
<evidence type="ECO:0000256" key="4">
    <source>
        <dbReference type="SAM" id="MobiDB-lite"/>
    </source>
</evidence>
<feature type="compositionally biased region" description="Polar residues" evidence="4">
    <location>
        <begin position="312"/>
        <end position="329"/>
    </location>
</feature>
<dbReference type="PANTHER" id="PTHR30146:SF109">
    <property type="entry name" value="HTH-TYPE TRANSCRIPTIONAL REGULATOR GALS"/>
    <property type="match status" value="1"/>
</dbReference>
<name>A0A6J4K7X5_9CHLR</name>
<keyword evidence="1" id="KW-0805">Transcription regulation</keyword>
<evidence type="ECO:0000259" key="5">
    <source>
        <dbReference type="PROSITE" id="PS50932"/>
    </source>
</evidence>
<feature type="domain" description="HTH lacI-type" evidence="5">
    <location>
        <begin position="1"/>
        <end position="53"/>
    </location>
</feature>
<dbReference type="GO" id="GO:0003700">
    <property type="term" value="F:DNA-binding transcription factor activity"/>
    <property type="evidence" value="ECO:0007669"/>
    <property type="project" value="TreeGrafter"/>
</dbReference>
<dbReference type="GO" id="GO:0000976">
    <property type="term" value="F:transcription cis-regulatory region binding"/>
    <property type="evidence" value="ECO:0007669"/>
    <property type="project" value="TreeGrafter"/>
</dbReference>
<dbReference type="Pfam" id="PF00532">
    <property type="entry name" value="Peripla_BP_1"/>
    <property type="match status" value="1"/>
</dbReference>
<dbReference type="SMART" id="SM00354">
    <property type="entry name" value="HTH_LACI"/>
    <property type="match status" value="1"/>
</dbReference>
<evidence type="ECO:0000313" key="6">
    <source>
        <dbReference type="EMBL" id="CAA9297951.1"/>
    </source>
</evidence>
<keyword evidence="3" id="KW-0804">Transcription</keyword>
<accession>A0A6J4K7X5</accession>
<evidence type="ECO:0000256" key="1">
    <source>
        <dbReference type="ARBA" id="ARBA00023015"/>
    </source>
</evidence>
<proteinExistence type="predicted"/>
<dbReference type="SUPFAM" id="SSF47413">
    <property type="entry name" value="lambda repressor-like DNA-binding domains"/>
    <property type="match status" value="1"/>
</dbReference>
<dbReference type="CDD" id="cd01392">
    <property type="entry name" value="HTH_LacI"/>
    <property type="match status" value="1"/>
</dbReference>
<dbReference type="Gene3D" id="1.10.260.40">
    <property type="entry name" value="lambda repressor-like DNA-binding domains"/>
    <property type="match status" value="1"/>
</dbReference>
<protein>
    <recommendedName>
        <fullName evidence="5">HTH lacI-type domain-containing protein</fullName>
    </recommendedName>
</protein>
<gene>
    <name evidence="6" type="ORF">AVDCRST_MAG77-5373</name>
</gene>
<dbReference type="InterPro" id="IPR010982">
    <property type="entry name" value="Lambda_DNA-bd_dom_sf"/>
</dbReference>
<dbReference type="Gene3D" id="3.40.50.2300">
    <property type="match status" value="2"/>
</dbReference>
<dbReference type="AlphaFoldDB" id="A0A6J4K7X5"/>
<dbReference type="PROSITE" id="PS50932">
    <property type="entry name" value="HTH_LACI_2"/>
    <property type="match status" value="1"/>
</dbReference>
<feature type="region of interest" description="Disordered" evidence="4">
    <location>
        <begin position="310"/>
        <end position="340"/>
    </location>
</feature>
<evidence type="ECO:0000256" key="2">
    <source>
        <dbReference type="ARBA" id="ARBA00023125"/>
    </source>
</evidence>
<dbReference type="CDD" id="cd06267">
    <property type="entry name" value="PBP1_LacI_sugar_binding-like"/>
    <property type="match status" value="1"/>
</dbReference>
<organism evidence="6">
    <name type="scientific">uncultured Chloroflexota bacterium</name>
    <dbReference type="NCBI Taxonomy" id="166587"/>
    <lineage>
        <taxon>Bacteria</taxon>
        <taxon>Bacillati</taxon>
        <taxon>Chloroflexota</taxon>
        <taxon>environmental samples</taxon>
    </lineage>
</organism>